<dbReference type="InterPro" id="IPR020568">
    <property type="entry name" value="Ribosomal_Su5_D2-typ_SF"/>
</dbReference>
<evidence type="ECO:0000256" key="7">
    <source>
        <dbReference type="SAM" id="MobiDB-lite"/>
    </source>
</evidence>
<dbReference type="Pfam" id="PF00380">
    <property type="entry name" value="Ribosomal_S9"/>
    <property type="match status" value="1"/>
</dbReference>
<dbReference type="PANTHER" id="PTHR21569:SF1">
    <property type="entry name" value="SMALL RIBOSOMAL SUBUNIT PROTEIN US9M"/>
    <property type="match status" value="1"/>
</dbReference>
<dbReference type="PROSITE" id="PS00360">
    <property type="entry name" value="RIBOSOMAL_S9"/>
    <property type="match status" value="1"/>
</dbReference>
<dbReference type="InterPro" id="IPR000754">
    <property type="entry name" value="Ribosomal_uS9"/>
</dbReference>
<dbReference type="PANTHER" id="PTHR21569">
    <property type="entry name" value="RIBOSOMAL PROTEIN S9"/>
    <property type="match status" value="1"/>
</dbReference>
<dbReference type="SUPFAM" id="SSF54211">
    <property type="entry name" value="Ribosomal protein S5 domain 2-like"/>
    <property type="match status" value="1"/>
</dbReference>
<feature type="compositionally biased region" description="Basic residues" evidence="7">
    <location>
        <begin position="121"/>
        <end position="140"/>
    </location>
</feature>
<dbReference type="AlphaFoldDB" id="A0A386AXQ8"/>
<evidence type="ECO:0000256" key="3">
    <source>
        <dbReference type="ARBA" id="ARBA00023274"/>
    </source>
</evidence>
<proteinExistence type="inferred from homology"/>
<dbReference type="GO" id="GO:0003735">
    <property type="term" value="F:structural constituent of ribosome"/>
    <property type="evidence" value="ECO:0007669"/>
    <property type="project" value="InterPro"/>
</dbReference>
<geneLocation type="chloroplast" evidence="8"/>
<gene>
    <name evidence="8" type="primary">rps9</name>
</gene>
<evidence type="ECO:0000256" key="1">
    <source>
        <dbReference type="ARBA" id="ARBA00005251"/>
    </source>
</evidence>
<reference evidence="8" key="2">
    <citation type="journal article" date="2019" name="Mol. Phylogenet. Evol.">
        <title>Reassessment of the classification of bryopsidales (chlorophyta) based on chloroplast phylogenomic analyses.</title>
        <authorList>
            <person name="Cremen M.C."/>
            <person name="Leliaert F."/>
            <person name="West J."/>
            <person name="Lam D.W."/>
            <person name="Shimada S."/>
            <person name="Lopez-Bautista J.M."/>
            <person name="Verbruggen H."/>
        </authorList>
    </citation>
    <scope>NUCLEOTIDE SEQUENCE</scope>
</reference>
<dbReference type="GO" id="GO:0015935">
    <property type="term" value="C:small ribosomal subunit"/>
    <property type="evidence" value="ECO:0007669"/>
    <property type="project" value="TreeGrafter"/>
</dbReference>
<keyword evidence="8" id="KW-0150">Chloroplast</keyword>
<keyword evidence="3 6" id="KW-0687">Ribonucleoprotein</keyword>
<dbReference type="GO" id="GO:0003723">
    <property type="term" value="F:RNA binding"/>
    <property type="evidence" value="ECO:0007669"/>
    <property type="project" value="TreeGrafter"/>
</dbReference>
<keyword evidence="2 6" id="KW-0689">Ribosomal protein</keyword>
<accession>A0A386AXQ8</accession>
<evidence type="ECO:0000256" key="2">
    <source>
        <dbReference type="ARBA" id="ARBA00022980"/>
    </source>
</evidence>
<evidence type="ECO:0000256" key="5">
    <source>
        <dbReference type="ARBA" id="ARBA00035437"/>
    </source>
</evidence>
<dbReference type="InterPro" id="IPR020574">
    <property type="entry name" value="Ribosomal_uS9_CS"/>
</dbReference>
<dbReference type="EMBL" id="MH591089">
    <property type="protein sequence ID" value="AYC64129.1"/>
    <property type="molecule type" value="Genomic_DNA"/>
</dbReference>
<organism evidence="8">
    <name type="scientific">Johnson-sea-linkia profunda</name>
    <dbReference type="NCBI Taxonomy" id="575876"/>
    <lineage>
        <taxon>Eukaryota</taxon>
        <taxon>Viridiplantae</taxon>
        <taxon>Chlorophyta</taxon>
        <taxon>core chlorophytes</taxon>
        <taxon>Ulvophyceae</taxon>
        <taxon>TCBD clade</taxon>
        <taxon>Bryopsidales</taxon>
        <taxon>Halimedineae</taxon>
        <taxon>Halimedaceae</taxon>
        <taxon>Rhipileae</taxon>
        <taxon>Johnson-sea-linkia</taxon>
    </lineage>
</organism>
<dbReference type="Gene3D" id="3.30.230.10">
    <property type="match status" value="1"/>
</dbReference>
<protein>
    <recommendedName>
        <fullName evidence="4">Small ribosomal subunit protein uS9c</fullName>
    </recommendedName>
    <alternativeName>
        <fullName evidence="5">30S ribosomal protein S9, chloroplastic</fullName>
    </alternativeName>
</protein>
<comment type="similarity">
    <text evidence="1 6">Belongs to the universal ribosomal protein uS9 family.</text>
</comment>
<feature type="region of interest" description="Disordered" evidence="7">
    <location>
        <begin position="110"/>
        <end position="140"/>
    </location>
</feature>
<reference evidence="8" key="1">
    <citation type="submission" date="2018-07" db="EMBL/GenBank/DDBJ databases">
        <authorList>
            <person name="Quirk P.G."/>
            <person name="Krulwich T.A."/>
        </authorList>
    </citation>
    <scope>NUCLEOTIDE SEQUENCE</scope>
</reference>
<name>A0A386AXQ8_9CHLO</name>
<dbReference type="InterPro" id="IPR014721">
    <property type="entry name" value="Ribsml_uS5_D2-typ_fold_subgr"/>
</dbReference>
<evidence type="ECO:0000256" key="4">
    <source>
        <dbReference type="ARBA" id="ARBA00035152"/>
    </source>
</evidence>
<keyword evidence="8" id="KW-0934">Plastid</keyword>
<dbReference type="GO" id="GO:0006412">
    <property type="term" value="P:translation"/>
    <property type="evidence" value="ECO:0007669"/>
    <property type="project" value="InterPro"/>
</dbReference>
<evidence type="ECO:0000256" key="6">
    <source>
        <dbReference type="RuleBase" id="RU003815"/>
    </source>
</evidence>
<sequence length="140" mass="16004">MKYSGLGRRKSAVAQVLFSGITEVTANDNERIFSENILINNKKIDDYFQNDSNVLQNFQQVFKVFGLYQHRPLNMQITVFGGGKAGQKEAMCLAMARALSKNGLFPLQKKPNILTQDTRKKERKKYGLKKARKAPQYSKR</sequence>
<evidence type="ECO:0000313" key="8">
    <source>
        <dbReference type="EMBL" id="AYC64129.1"/>
    </source>
</evidence>